<feature type="compositionally biased region" description="Basic and acidic residues" evidence="1">
    <location>
        <begin position="118"/>
        <end position="163"/>
    </location>
</feature>
<feature type="compositionally biased region" description="Pro residues" evidence="1">
    <location>
        <begin position="65"/>
        <end position="75"/>
    </location>
</feature>
<feature type="region of interest" description="Disordered" evidence="1">
    <location>
        <begin position="43"/>
        <end position="76"/>
    </location>
</feature>
<gene>
    <name evidence="2" type="ORF">HIM_03336</name>
</gene>
<evidence type="ECO:0000313" key="3">
    <source>
        <dbReference type="Proteomes" id="UP000054481"/>
    </source>
</evidence>
<sequence length="718" mass="79559">MPFRRWLRSVRRMYRVPNQAGGAELAQREITLETVEAFLGPRISWAQRGPSNSDRENTPRSSGPVRPPRQPPAPVSVPRYIASAASTDPGTNLQINHEKERAAREAPRQVPTQAPRQAPREAAREAPRKAPREASEETLRQAPREAPKEAPRETLNEAPKEAAEGATAQKEQEVPLFAPRPMRPLRSMLAELERHADPQMVPVTIPTCSPLDSAQLNFALLRKNVIENEHKQKLKAARLDAAQLQGGSAASASASQARSQPSKHGVALPKANLDKSLPPIPKNGVASIARQVSGTRFVDSRRPDPAKVPRAGPGSKYLTTDARLVESHRPDSTEMLRAGPAPSPFATDSSTRDLVPNPLRIRPRYPAFEALRQVERNGKGKAVICADQSLPMYHQQIVEAVEIFADMFPGLPYAIAGLAALGYYGYRKVEAKYIAVVCTEQTGAQIRDAAGAVGIKLSSQSPRNFYVTTSDNTDRCIRLYFTKDLEKFSIYQTTPHGHSNPYGPPVVSLPHVLDFVAEQYLYALHNPRSRNTPTAVGYKVIWVLREITLASAVEHRLTNRKTPVASSDQFLRPFLEQFPIATALFRQAKFDVVADKYKPPTVRSAPYGHGYTLTHEVPGIPQPRPQPPTGSFNPQSRMEPADRAYEAGPRKPVPAARLPLDLHHLALLKKRNIARERFRVAGRLVLAVVRLRILAARYRLNKAQPPEDPESQKLFADF</sequence>
<dbReference type="EMBL" id="KQ030508">
    <property type="protein sequence ID" value="KJZ77015.1"/>
    <property type="molecule type" value="Genomic_DNA"/>
</dbReference>
<feature type="compositionally biased region" description="Basic and acidic residues" evidence="1">
    <location>
        <begin position="298"/>
        <end position="307"/>
    </location>
</feature>
<dbReference type="Proteomes" id="UP000054481">
    <property type="component" value="Unassembled WGS sequence"/>
</dbReference>
<feature type="compositionally biased region" description="Low complexity" evidence="1">
    <location>
        <begin position="250"/>
        <end position="262"/>
    </location>
</feature>
<protein>
    <submittedName>
        <fullName evidence="2">Uncharacterized protein</fullName>
    </submittedName>
</protein>
<evidence type="ECO:0000313" key="2">
    <source>
        <dbReference type="EMBL" id="KJZ77015.1"/>
    </source>
</evidence>
<reference evidence="2 3" key="1">
    <citation type="journal article" date="2014" name="Genome Biol. Evol.">
        <title>Comparative genomics and transcriptomics analyses reveal divergent lifestyle features of nematode endoparasitic fungus Hirsutella minnesotensis.</title>
        <authorList>
            <person name="Lai Y."/>
            <person name="Liu K."/>
            <person name="Zhang X."/>
            <person name="Zhang X."/>
            <person name="Li K."/>
            <person name="Wang N."/>
            <person name="Shu C."/>
            <person name="Wu Y."/>
            <person name="Wang C."/>
            <person name="Bushley K.E."/>
            <person name="Xiang M."/>
            <person name="Liu X."/>
        </authorList>
    </citation>
    <scope>NUCLEOTIDE SEQUENCE [LARGE SCALE GENOMIC DNA]</scope>
    <source>
        <strain evidence="2 3">3608</strain>
    </source>
</reference>
<accession>A0A0F7ZQC6</accession>
<feature type="region of interest" description="Disordered" evidence="1">
    <location>
        <begin position="250"/>
        <end position="316"/>
    </location>
</feature>
<feature type="region of interest" description="Disordered" evidence="1">
    <location>
        <begin position="99"/>
        <end position="176"/>
    </location>
</feature>
<name>A0A0F7ZQC6_9HYPO</name>
<keyword evidence="3" id="KW-1185">Reference proteome</keyword>
<evidence type="ECO:0000256" key="1">
    <source>
        <dbReference type="SAM" id="MobiDB-lite"/>
    </source>
</evidence>
<feature type="region of interest" description="Disordered" evidence="1">
    <location>
        <begin position="329"/>
        <end position="358"/>
    </location>
</feature>
<proteinExistence type="predicted"/>
<organism evidence="2 3">
    <name type="scientific">Hirsutella minnesotensis 3608</name>
    <dbReference type="NCBI Taxonomy" id="1043627"/>
    <lineage>
        <taxon>Eukaryota</taxon>
        <taxon>Fungi</taxon>
        <taxon>Dikarya</taxon>
        <taxon>Ascomycota</taxon>
        <taxon>Pezizomycotina</taxon>
        <taxon>Sordariomycetes</taxon>
        <taxon>Hypocreomycetidae</taxon>
        <taxon>Hypocreales</taxon>
        <taxon>Ophiocordycipitaceae</taxon>
        <taxon>Hirsutella</taxon>
    </lineage>
</organism>
<dbReference type="AlphaFoldDB" id="A0A0F7ZQC6"/>
<feature type="region of interest" description="Disordered" evidence="1">
    <location>
        <begin position="617"/>
        <end position="639"/>
    </location>
</feature>